<evidence type="ECO:0000313" key="3">
    <source>
        <dbReference type="Proteomes" id="UP000606720"/>
    </source>
</evidence>
<gene>
    <name evidence="2" type="ORF">H8S17_06210</name>
</gene>
<accession>A0A923RSN1</accession>
<reference evidence="2" key="1">
    <citation type="submission" date="2020-08" db="EMBL/GenBank/DDBJ databases">
        <title>Genome public.</title>
        <authorList>
            <person name="Liu C."/>
            <person name="Sun Q."/>
        </authorList>
    </citation>
    <scope>NUCLEOTIDE SEQUENCE</scope>
    <source>
        <strain evidence="2">BX1005</strain>
    </source>
</reference>
<dbReference type="EMBL" id="JACOPH010000003">
    <property type="protein sequence ID" value="MBC5713812.1"/>
    <property type="molecule type" value="Genomic_DNA"/>
</dbReference>
<sequence>MFYDRNGKKPYAYTDEKEVYFMGRLVIDGENVYELDEECLQEKHKEELKQKRLQHTKTTDQPDSNRQKRRF</sequence>
<dbReference type="AlphaFoldDB" id="A0A923RSN1"/>
<dbReference type="Proteomes" id="UP000606720">
    <property type="component" value="Unassembled WGS sequence"/>
</dbReference>
<feature type="compositionally biased region" description="Basic and acidic residues" evidence="1">
    <location>
        <begin position="57"/>
        <end position="71"/>
    </location>
</feature>
<feature type="region of interest" description="Disordered" evidence="1">
    <location>
        <begin position="46"/>
        <end position="71"/>
    </location>
</feature>
<evidence type="ECO:0000256" key="1">
    <source>
        <dbReference type="SAM" id="MobiDB-lite"/>
    </source>
</evidence>
<proteinExistence type="predicted"/>
<name>A0A923RSN1_9FIRM</name>
<organism evidence="2 3">
    <name type="scientific">Roseburia zhanii</name>
    <dbReference type="NCBI Taxonomy" id="2763064"/>
    <lineage>
        <taxon>Bacteria</taxon>
        <taxon>Bacillati</taxon>
        <taxon>Bacillota</taxon>
        <taxon>Clostridia</taxon>
        <taxon>Lachnospirales</taxon>
        <taxon>Lachnospiraceae</taxon>
        <taxon>Roseburia</taxon>
    </lineage>
</organism>
<comment type="caution">
    <text evidence="2">The sequence shown here is derived from an EMBL/GenBank/DDBJ whole genome shotgun (WGS) entry which is preliminary data.</text>
</comment>
<protein>
    <submittedName>
        <fullName evidence="2">Uncharacterized protein</fullName>
    </submittedName>
</protein>
<evidence type="ECO:0000313" key="2">
    <source>
        <dbReference type="EMBL" id="MBC5713812.1"/>
    </source>
</evidence>
<dbReference type="RefSeq" id="WP_178051313.1">
    <property type="nucleotide sequence ID" value="NZ_JACOPH010000003.1"/>
</dbReference>
<keyword evidence="3" id="KW-1185">Reference proteome</keyword>